<reference evidence="12" key="1">
    <citation type="journal article" date="2020" name="Fungal Divers.">
        <title>Resolving the Mortierellaceae phylogeny through synthesis of multi-gene phylogenetics and phylogenomics.</title>
        <authorList>
            <person name="Vandepol N."/>
            <person name="Liber J."/>
            <person name="Desiro A."/>
            <person name="Na H."/>
            <person name="Kennedy M."/>
            <person name="Barry K."/>
            <person name="Grigoriev I.V."/>
            <person name="Miller A.N."/>
            <person name="O'Donnell K."/>
            <person name="Stajich J.E."/>
            <person name="Bonito G."/>
        </authorList>
    </citation>
    <scope>NUCLEOTIDE SEQUENCE</scope>
    <source>
        <strain evidence="12">MES-2147</strain>
    </source>
</reference>
<feature type="transmembrane region" description="Helical" evidence="11">
    <location>
        <begin position="591"/>
        <end position="609"/>
    </location>
</feature>
<keyword evidence="13" id="KW-1185">Reference proteome</keyword>
<feature type="compositionally biased region" description="Polar residues" evidence="10">
    <location>
        <begin position="284"/>
        <end position="308"/>
    </location>
</feature>
<evidence type="ECO:0000256" key="9">
    <source>
        <dbReference type="ARBA" id="ARBA00023136"/>
    </source>
</evidence>
<accession>A0A9P6IJM4</accession>
<dbReference type="PANTHER" id="PTHR13145:SF0">
    <property type="entry name" value="E3 UBIQUITIN-PROTEIN LIGASE MARCHF6"/>
    <property type="match status" value="1"/>
</dbReference>
<dbReference type="PANTHER" id="PTHR13145">
    <property type="entry name" value="SSM4 PROTEIN"/>
    <property type="match status" value="1"/>
</dbReference>
<keyword evidence="7" id="KW-0833">Ubl conjugation pathway</keyword>
<feature type="region of interest" description="Disordered" evidence="10">
    <location>
        <begin position="372"/>
        <end position="397"/>
    </location>
</feature>
<feature type="transmembrane region" description="Helical" evidence="11">
    <location>
        <begin position="24"/>
        <end position="47"/>
    </location>
</feature>
<evidence type="ECO:0000256" key="4">
    <source>
        <dbReference type="ARBA" id="ARBA00012483"/>
    </source>
</evidence>
<evidence type="ECO:0000256" key="3">
    <source>
        <dbReference type="ARBA" id="ARBA00004906"/>
    </source>
</evidence>
<proteinExistence type="predicted"/>
<feature type="region of interest" description="Disordered" evidence="10">
    <location>
        <begin position="277"/>
        <end position="317"/>
    </location>
</feature>
<evidence type="ECO:0000313" key="12">
    <source>
        <dbReference type="EMBL" id="KAF9925003.1"/>
    </source>
</evidence>
<dbReference type="EMBL" id="JAAAHW010010531">
    <property type="protein sequence ID" value="KAF9925003.1"/>
    <property type="molecule type" value="Genomic_DNA"/>
</dbReference>
<evidence type="ECO:0000256" key="8">
    <source>
        <dbReference type="ARBA" id="ARBA00022989"/>
    </source>
</evidence>
<dbReference type="GO" id="GO:0061630">
    <property type="term" value="F:ubiquitin protein ligase activity"/>
    <property type="evidence" value="ECO:0007669"/>
    <property type="project" value="UniProtKB-EC"/>
</dbReference>
<dbReference type="AlphaFoldDB" id="A0A9P6IJM4"/>
<evidence type="ECO:0000256" key="7">
    <source>
        <dbReference type="ARBA" id="ARBA00022786"/>
    </source>
</evidence>
<protein>
    <recommendedName>
        <fullName evidence="4">RING-type E3 ubiquitin transferase</fullName>
        <ecNumber evidence="4">2.3.2.27</ecNumber>
    </recommendedName>
</protein>
<evidence type="ECO:0000256" key="11">
    <source>
        <dbReference type="SAM" id="Phobius"/>
    </source>
</evidence>
<keyword evidence="6 11" id="KW-0812">Transmembrane</keyword>
<evidence type="ECO:0000256" key="5">
    <source>
        <dbReference type="ARBA" id="ARBA00022679"/>
    </source>
</evidence>
<gene>
    <name evidence="12" type="ORF">BGZ65_008000</name>
</gene>
<feature type="transmembrane region" description="Helical" evidence="11">
    <location>
        <begin position="426"/>
        <end position="447"/>
    </location>
</feature>
<evidence type="ECO:0000256" key="10">
    <source>
        <dbReference type="SAM" id="MobiDB-lite"/>
    </source>
</evidence>
<evidence type="ECO:0000256" key="6">
    <source>
        <dbReference type="ARBA" id="ARBA00022692"/>
    </source>
</evidence>
<evidence type="ECO:0000313" key="13">
    <source>
        <dbReference type="Proteomes" id="UP000749646"/>
    </source>
</evidence>
<dbReference type="Proteomes" id="UP000749646">
    <property type="component" value="Unassembled WGS sequence"/>
</dbReference>
<evidence type="ECO:0000256" key="2">
    <source>
        <dbReference type="ARBA" id="ARBA00004141"/>
    </source>
</evidence>
<comment type="pathway">
    <text evidence="3">Protein modification; protein ubiquitination.</text>
</comment>
<dbReference type="GO" id="GO:0005789">
    <property type="term" value="C:endoplasmic reticulum membrane"/>
    <property type="evidence" value="ECO:0007669"/>
    <property type="project" value="TreeGrafter"/>
</dbReference>
<dbReference type="EC" id="2.3.2.27" evidence="4"/>
<feature type="region of interest" description="Disordered" evidence="10">
    <location>
        <begin position="232"/>
        <end position="258"/>
    </location>
</feature>
<organism evidence="12 13">
    <name type="scientific">Modicella reniformis</name>
    <dbReference type="NCBI Taxonomy" id="1440133"/>
    <lineage>
        <taxon>Eukaryota</taxon>
        <taxon>Fungi</taxon>
        <taxon>Fungi incertae sedis</taxon>
        <taxon>Mucoromycota</taxon>
        <taxon>Mortierellomycotina</taxon>
        <taxon>Mortierellomycetes</taxon>
        <taxon>Mortierellales</taxon>
        <taxon>Mortierellaceae</taxon>
        <taxon>Modicella</taxon>
    </lineage>
</organism>
<comment type="caution">
    <text evidence="12">The sequence shown here is derived from an EMBL/GenBank/DDBJ whole genome shotgun (WGS) entry which is preliminary data.</text>
</comment>
<evidence type="ECO:0000256" key="1">
    <source>
        <dbReference type="ARBA" id="ARBA00000900"/>
    </source>
</evidence>
<name>A0A9P6IJM4_9FUNG</name>
<dbReference type="GO" id="GO:0036503">
    <property type="term" value="P:ERAD pathway"/>
    <property type="evidence" value="ECO:0007669"/>
    <property type="project" value="TreeGrafter"/>
</dbReference>
<keyword evidence="9 11" id="KW-0472">Membrane</keyword>
<sequence>MPDTIPKRVLFKKGIDAVGTGIKLVLRAILVTTIWLVILPYFTIWIWRLYFWVGDWFAFSANGLPVPVNEAAMNVTTISNTTEAVMTETKAYEQMDSFTRFVHRTIPQEYKWFSKFVLDCFEGQIISAVVVVVFVAIFLLREWVLQNQDVEEGIVVDREALLDQAEIDRMEGLLAQRREAIAAGIQDDDNNHNHNNINNHNNAMNAPRLDALLETPPLHPPLRRYYQQEGWRNDGLDFNDENENSTPQPPGIFSSAGESSSARAGYVYDPLNQTFHPDSPWVVQGSSSSRPNNGIDNHNLAGQDSSGFNGDEGSSEGHMTAERMIEMDLDRARMMERRQGALLRQRPPERFRVAVIPAVPPVLPPNPAPRAIVPPAPAPAPPPAPPAPPALGDQNDELDDMNVEELDGILEVIGMRGSYWLLLQNSLLMSALICASLGLGVWVPYMLGKTTVLMNPLNILRIPLRILSSITDPITDFFVDRVIPLLGAIISKAVDVTSSFLSPYLGPVLESYLGGRTLKPLGEMIQEHVLPLYRTFMEEAATVAPSEAVQEAAKETVVDLIKAPSSAGRIYQHLVTKWNDIAYGGSSNDKFMAITIGYAILFGLAYWYMNGTQHTYGHNIRSVVRRVLRQQGLILKVSKSFRTLQRS</sequence>
<keyword evidence="5" id="KW-0808">Transferase</keyword>
<dbReference type="OrthoDB" id="264354at2759"/>
<comment type="catalytic activity">
    <reaction evidence="1">
        <text>S-ubiquitinyl-[E2 ubiquitin-conjugating enzyme]-L-cysteine + [acceptor protein]-L-lysine = [E2 ubiquitin-conjugating enzyme]-L-cysteine + N(6)-ubiquitinyl-[acceptor protein]-L-lysine.</text>
        <dbReference type="EC" id="2.3.2.27"/>
    </reaction>
</comment>
<keyword evidence="8 11" id="KW-1133">Transmembrane helix</keyword>
<feature type="compositionally biased region" description="Pro residues" evidence="10">
    <location>
        <begin position="372"/>
        <end position="389"/>
    </location>
</feature>
<comment type="subcellular location">
    <subcellularLocation>
        <location evidence="2">Membrane</location>
        <topology evidence="2">Multi-pass membrane protein</topology>
    </subcellularLocation>
</comment>
<feature type="transmembrane region" description="Helical" evidence="11">
    <location>
        <begin position="121"/>
        <end position="140"/>
    </location>
</feature>